<proteinExistence type="predicted"/>
<reference evidence="1" key="1">
    <citation type="submission" date="2023-04" db="EMBL/GenBank/DDBJ databases">
        <title>Draft Genome sequencing of Naganishia species isolated from polar environments using Oxford Nanopore Technology.</title>
        <authorList>
            <person name="Leo P."/>
            <person name="Venkateswaran K."/>
        </authorList>
    </citation>
    <scope>NUCLEOTIDE SEQUENCE</scope>
    <source>
        <strain evidence="1">MNA-CCFEE 5262</strain>
    </source>
</reference>
<keyword evidence="2" id="KW-1185">Reference proteome</keyword>
<accession>A0ACC2WNY1</accession>
<gene>
    <name evidence="1" type="ORF">QFC20_002058</name>
</gene>
<dbReference type="EMBL" id="JASBWS010000013">
    <property type="protein sequence ID" value="KAJ9113166.1"/>
    <property type="molecule type" value="Genomic_DNA"/>
</dbReference>
<evidence type="ECO:0000313" key="2">
    <source>
        <dbReference type="Proteomes" id="UP001230649"/>
    </source>
</evidence>
<name>A0ACC2WNY1_9TREE</name>
<sequence length="743" mass="83090">MSQARSQFQPSQFAGRAATDTANEWTEFTEDDDDLDENQFHIVSKDHVLFCIDASASMQEPLPDEMFKDEEFNKFQGPDVTFKLKGKGKSPLHIALEVVHGVERAKALTGPQDSVGVLFYNVDPDTAPPTLANGERSETFRRGTVLYQPLRQVNAEEIKRVRSLLEDANGELAEQPEDEAERSQPDILRETFRPIDPEEALDMADVFECCNHVFRDAGTKISGTKRVFLITNNDRPERAVLNSDRRVDPRAPARTRFLDLNSLGVSVDPYFITKAGEEFDQEYYWNDILVRNQEEEDDDREDNVVREKTRSSKAPNGFDKLLEIIDTPAYRGASKRVAFSLPLKIGGKDGDITIGVHGYSLISAATKPTYKLYDLSGRVAREVQTKTEFNAAATGVKLDPSEIGFAYNFGNSDVATDILDNYWSNGQSKHGNGYGEEDDSQDVKFGKGLADPDELEDDKGKAKATQPVRTRVTFTNAEIKEFKTLGLDPQIKIIGFQDKHVLRFDQNVKHAVFLYPDESQYAGSTRTFAALLAACARKNKHALALVVTRRTSFPIFACLIPQEETFNEDGSQDNPPGFHMIPLPFADDIRAKPEKVPGNLVTCTEEQKKGMETLIRKLKLATPTYVSSAYPNPALAFFYAKLQSIAFEEPTFDATMVEDKSLPLWDGMHRKVGPWMKSFKSMVDNDSRVHDVPASASASRAPKRAAPASDFDPSLAEDFFATGKANKLVLPQLKEYAKYKRVP</sequence>
<protein>
    <submittedName>
        <fullName evidence="1">Uncharacterized protein</fullName>
    </submittedName>
</protein>
<organism evidence="1 2">
    <name type="scientific">Naganishia adeliensis</name>
    <dbReference type="NCBI Taxonomy" id="92952"/>
    <lineage>
        <taxon>Eukaryota</taxon>
        <taxon>Fungi</taxon>
        <taxon>Dikarya</taxon>
        <taxon>Basidiomycota</taxon>
        <taxon>Agaricomycotina</taxon>
        <taxon>Tremellomycetes</taxon>
        <taxon>Filobasidiales</taxon>
        <taxon>Filobasidiaceae</taxon>
        <taxon>Naganishia</taxon>
    </lineage>
</organism>
<evidence type="ECO:0000313" key="1">
    <source>
        <dbReference type="EMBL" id="KAJ9113166.1"/>
    </source>
</evidence>
<comment type="caution">
    <text evidence="1">The sequence shown here is derived from an EMBL/GenBank/DDBJ whole genome shotgun (WGS) entry which is preliminary data.</text>
</comment>
<dbReference type="Proteomes" id="UP001230649">
    <property type="component" value="Unassembled WGS sequence"/>
</dbReference>